<evidence type="ECO:0000313" key="2">
    <source>
        <dbReference type="Proteomes" id="UP000521872"/>
    </source>
</evidence>
<gene>
    <name evidence="1" type="ORF">D9613_012866</name>
</gene>
<comment type="caution">
    <text evidence="1">The sequence shown here is derived from an EMBL/GenBank/DDBJ whole genome shotgun (WGS) entry which is preliminary data.</text>
</comment>
<dbReference type="AlphaFoldDB" id="A0A8H4QW84"/>
<evidence type="ECO:0000313" key="1">
    <source>
        <dbReference type="EMBL" id="KAF4618024.1"/>
    </source>
</evidence>
<reference evidence="1 2" key="1">
    <citation type="submission" date="2019-12" db="EMBL/GenBank/DDBJ databases">
        <authorList>
            <person name="Floudas D."/>
            <person name="Bentzer J."/>
            <person name="Ahren D."/>
            <person name="Johansson T."/>
            <person name="Persson P."/>
            <person name="Tunlid A."/>
        </authorList>
    </citation>
    <scope>NUCLEOTIDE SEQUENCE [LARGE SCALE GENOMIC DNA]</scope>
    <source>
        <strain evidence="1 2">CBS 102.39</strain>
    </source>
</reference>
<accession>A0A8H4QW84</accession>
<protein>
    <submittedName>
        <fullName evidence="1">Uncharacterized protein</fullName>
    </submittedName>
</protein>
<proteinExistence type="predicted"/>
<keyword evidence="2" id="KW-1185">Reference proteome</keyword>
<name>A0A8H4QW84_9AGAR</name>
<dbReference type="Proteomes" id="UP000521872">
    <property type="component" value="Unassembled WGS sequence"/>
</dbReference>
<sequence length="86" mass="10073">MGQYLHRECLDSRDDYHAELKPKTRFAANADNRFDSDVEYTSDECESDGEGASVPKNPYRFTGLKWNSQHASRMAMEIDRQRRRVD</sequence>
<organism evidence="1 2">
    <name type="scientific">Agrocybe pediades</name>
    <dbReference type="NCBI Taxonomy" id="84607"/>
    <lineage>
        <taxon>Eukaryota</taxon>
        <taxon>Fungi</taxon>
        <taxon>Dikarya</taxon>
        <taxon>Basidiomycota</taxon>
        <taxon>Agaricomycotina</taxon>
        <taxon>Agaricomycetes</taxon>
        <taxon>Agaricomycetidae</taxon>
        <taxon>Agaricales</taxon>
        <taxon>Agaricineae</taxon>
        <taxon>Strophariaceae</taxon>
        <taxon>Agrocybe</taxon>
    </lineage>
</organism>
<dbReference type="EMBL" id="JAACJL010000020">
    <property type="protein sequence ID" value="KAF4618024.1"/>
    <property type="molecule type" value="Genomic_DNA"/>
</dbReference>